<evidence type="ECO:0000313" key="3">
    <source>
        <dbReference type="Proteomes" id="UP000317365"/>
    </source>
</evidence>
<dbReference type="Proteomes" id="UP000317365">
    <property type="component" value="Chromosome"/>
</dbReference>
<dbReference type="RefSeq" id="WP_142813081.1">
    <property type="nucleotide sequence ID" value="NZ_CP036282.1"/>
</dbReference>
<dbReference type="KEGG" id="rhg:EXZ61_18075"/>
<evidence type="ECO:0000313" key="2">
    <source>
        <dbReference type="EMBL" id="QDL55929.1"/>
    </source>
</evidence>
<organism evidence="2 3">
    <name type="scientific">Rhodoferax aquaticus</name>
    <dbReference type="NCBI Taxonomy" id="2527691"/>
    <lineage>
        <taxon>Bacteria</taxon>
        <taxon>Pseudomonadati</taxon>
        <taxon>Pseudomonadota</taxon>
        <taxon>Betaproteobacteria</taxon>
        <taxon>Burkholderiales</taxon>
        <taxon>Comamonadaceae</taxon>
        <taxon>Rhodoferax</taxon>
    </lineage>
</organism>
<name>A0A515ETE5_9BURK</name>
<reference evidence="3" key="2">
    <citation type="journal article" date="2020" name="Int. J. Syst. Evol. Microbiol.">
        <title>Genomic insights into a novel species Rhodoferax aquaticus sp. nov., isolated from freshwater.</title>
        <authorList>
            <person name="Li T."/>
            <person name="Zhuo Y."/>
            <person name="Jin C.Z."/>
            <person name="Wu X."/>
            <person name="Ko S.R."/>
            <person name="Jin F.J."/>
            <person name="Ahn C.Y."/>
            <person name="Oh H.M."/>
            <person name="Lee H.G."/>
            <person name="Jin L."/>
        </authorList>
    </citation>
    <scope>NUCLEOTIDE SEQUENCE [LARGE SCALE GENOMIC DNA]</scope>
    <source>
        <strain evidence="3">Gr-4</strain>
    </source>
</reference>
<gene>
    <name evidence="2" type="ORF">EXZ61_18075</name>
</gene>
<feature type="region of interest" description="Disordered" evidence="1">
    <location>
        <begin position="54"/>
        <end position="87"/>
    </location>
</feature>
<proteinExistence type="predicted"/>
<protein>
    <submittedName>
        <fullName evidence="2">Uncharacterized protein</fullName>
    </submittedName>
</protein>
<keyword evidence="3" id="KW-1185">Reference proteome</keyword>
<feature type="compositionally biased region" description="Gly residues" evidence="1">
    <location>
        <begin position="59"/>
        <end position="74"/>
    </location>
</feature>
<dbReference type="EMBL" id="CP036282">
    <property type="protein sequence ID" value="QDL55929.1"/>
    <property type="molecule type" value="Genomic_DNA"/>
</dbReference>
<accession>A0A515ETE5</accession>
<sequence length="87" mass="8599">MAKNLVLIALIALVAVEHDGVKYGPGQDAGDKLELPEAQAKPLLEVGAVKLDEPVAAADGGGDGTDGTGTSGEGGDTKAVATSTKKK</sequence>
<dbReference type="AlphaFoldDB" id="A0A515ETE5"/>
<evidence type="ECO:0000256" key="1">
    <source>
        <dbReference type="SAM" id="MobiDB-lite"/>
    </source>
</evidence>
<reference evidence="3" key="1">
    <citation type="submission" date="2019-02" db="EMBL/GenBank/DDBJ databases">
        <title>Complete genome sequence of Rhodoferax sp. Gr-4.</title>
        <authorList>
            <person name="Jin L."/>
        </authorList>
    </citation>
    <scope>NUCLEOTIDE SEQUENCE [LARGE SCALE GENOMIC DNA]</scope>
    <source>
        <strain evidence="3">Gr-4</strain>
    </source>
</reference>